<organism evidence="1 2">
    <name type="scientific">Pontibacter toksunensis</name>
    <dbReference type="NCBI Taxonomy" id="1332631"/>
    <lineage>
        <taxon>Bacteria</taxon>
        <taxon>Pseudomonadati</taxon>
        <taxon>Bacteroidota</taxon>
        <taxon>Cytophagia</taxon>
        <taxon>Cytophagales</taxon>
        <taxon>Hymenobacteraceae</taxon>
        <taxon>Pontibacter</taxon>
    </lineage>
</organism>
<comment type="caution">
    <text evidence="1">The sequence shown here is derived from an EMBL/GenBank/DDBJ whole genome shotgun (WGS) entry which is preliminary data.</text>
</comment>
<evidence type="ECO:0000313" key="1">
    <source>
        <dbReference type="EMBL" id="MFD3002790.1"/>
    </source>
</evidence>
<proteinExistence type="predicted"/>
<protein>
    <submittedName>
        <fullName evidence="1">DUF2867 domain-containing protein</fullName>
    </submittedName>
</protein>
<evidence type="ECO:0000313" key="2">
    <source>
        <dbReference type="Proteomes" id="UP001597641"/>
    </source>
</evidence>
<dbReference type="EMBL" id="JBHUOX010000020">
    <property type="protein sequence ID" value="MFD3002790.1"/>
    <property type="molecule type" value="Genomic_DNA"/>
</dbReference>
<accession>A0ABW6BYA8</accession>
<gene>
    <name evidence="1" type="ORF">ACFS7Z_20640</name>
</gene>
<dbReference type="Proteomes" id="UP001597641">
    <property type="component" value="Unassembled WGS sequence"/>
</dbReference>
<dbReference type="RefSeq" id="WP_377488871.1">
    <property type="nucleotide sequence ID" value="NZ_JBHUOX010000020.1"/>
</dbReference>
<sequence>MVKIKTSPPEGSILNINHRKFDYFDSYQGTLCDADNNLTLVDAAKAFISSRPGWVRKLFILRNLTVSLFGLKTPRRTGNSQDQLENFKYEKGYKLGLFKVHERTEHEIILGEDDKHLNFRASLFIERRHDNPQLKNLIVSTAVDFNNLFGRLYFLAVMPFHKLIVQTTLGGAIKELEKRNGLSTNNVVVKIDNSQVHSSKVIGL</sequence>
<keyword evidence="2" id="KW-1185">Reference proteome</keyword>
<reference evidence="2" key="1">
    <citation type="journal article" date="2019" name="Int. J. Syst. Evol. Microbiol.">
        <title>The Global Catalogue of Microorganisms (GCM) 10K type strain sequencing project: providing services to taxonomists for standard genome sequencing and annotation.</title>
        <authorList>
            <consortium name="The Broad Institute Genomics Platform"/>
            <consortium name="The Broad Institute Genome Sequencing Center for Infectious Disease"/>
            <person name="Wu L."/>
            <person name="Ma J."/>
        </authorList>
    </citation>
    <scope>NUCLEOTIDE SEQUENCE [LARGE SCALE GENOMIC DNA]</scope>
    <source>
        <strain evidence="2">KCTC 23984</strain>
    </source>
</reference>
<name>A0ABW6BYA8_9BACT</name>
<dbReference type="Pfam" id="PF11066">
    <property type="entry name" value="DUF2867"/>
    <property type="match status" value="1"/>
</dbReference>
<dbReference type="InterPro" id="IPR021295">
    <property type="entry name" value="DUF2867"/>
</dbReference>